<dbReference type="GO" id="GO:0060271">
    <property type="term" value="P:cilium assembly"/>
    <property type="evidence" value="ECO:0007669"/>
    <property type="project" value="InterPro"/>
</dbReference>
<organism evidence="3 4">
    <name type="scientific">Salmo trutta</name>
    <name type="common">Brown trout</name>
    <dbReference type="NCBI Taxonomy" id="8032"/>
    <lineage>
        <taxon>Eukaryota</taxon>
        <taxon>Metazoa</taxon>
        <taxon>Chordata</taxon>
        <taxon>Craniata</taxon>
        <taxon>Vertebrata</taxon>
        <taxon>Euteleostomi</taxon>
        <taxon>Actinopterygii</taxon>
        <taxon>Neopterygii</taxon>
        <taxon>Teleostei</taxon>
        <taxon>Protacanthopterygii</taxon>
        <taxon>Salmoniformes</taxon>
        <taxon>Salmonidae</taxon>
        <taxon>Salmoninae</taxon>
        <taxon>Salmo</taxon>
    </lineage>
</organism>
<reference evidence="3" key="2">
    <citation type="submission" date="2025-09" db="UniProtKB">
        <authorList>
            <consortium name="Ensembl"/>
        </authorList>
    </citation>
    <scope>IDENTIFICATION</scope>
</reference>
<name>A0A673YPS4_SALTR</name>
<dbReference type="GeneTree" id="ENSGT00390000014725"/>
<dbReference type="Pfam" id="PF23652">
    <property type="entry name" value="TRAPP14_C"/>
    <property type="match status" value="1"/>
</dbReference>
<keyword evidence="4" id="KW-1185">Reference proteome</keyword>
<dbReference type="GO" id="GO:0043014">
    <property type="term" value="F:alpha-tubulin binding"/>
    <property type="evidence" value="ECO:0007669"/>
    <property type="project" value="InterPro"/>
</dbReference>
<dbReference type="Pfam" id="PF15806">
    <property type="entry name" value="TRAPP14_N"/>
    <property type="match status" value="2"/>
</dbReference>
<protein>
    <submittedName>
        <fullName evidence="3">Trafficking protein particle complex subunit 14</fullName>
    </submittedName>
</protein>
<dbReference type="AlphaFoldDB" id="A0A673YPS4"/>
<evidence type="ECO:0000313" key="3">
    <source>
        <dbReference type="Ensembl" id="ENSSTUP00000036432.1"/>
    </source>
</evidence>
<dbReference type="Ensembl" id="ENSSTUT00000038074.1">
    <property type="protein sequence ID" value="ENSSTUP00000036432.1"/>
    <property type="gene ID" value="ENSSTUG00000015507.1"/>
</dbReference>
<evidence type="ECO:0000313" key="4">
    <source>
        <dbReference type="Proteomes" id="UP000472277"/>
    </source>
</evidence>
<feature type="domain" description="TRAPP14 N-terminal" evidence="1">
    <location>
        <begin position="5"/>
        <end position="116"/>
    </location>
</feature>
<feature type="domain" description="TRAPP14 C-terminal" evidence="2">
    <location>
        <begin position="323"/>
        <end position="523"/>
    </location>
</feature>
<dbReference type="PANTHER" id="PTHR16096">
    <property type="entry name" value="MICROTUBULE-ASSOCIATED PROTEIN 11"/>
    <property type="match status" value="1"/>
</dbReference>
<accession>A0A673YPS4</accession>
<dbReference type="GO" id="GO:1990071">
    <property type="term" value="C:TRAPPII protein complex"/>
    <property type="evidence" value="ECO:0007669"/>
    <property type="project" value="TreeGrafter"/>
</dbReference>
<dbReference type="PANTHER" id="PTHR16096:SF8">
    <property type="entry name" value="TRAFFICKING PROTEIN PARTICLE COMPLEX SUBUNIT 14"/>
    <property type="match status" value="1"/>
</dbReference>
<reference evidence="3" key="1">
    <citation type="submission" date="2025-08" db="UniProtKB">
        <authorList>
            <consortium name="Ensembl"/>
        </authorList>
    </citation>
    <scope>IDENTIFICATION</scope>
</reference>
<proteinExistence type="predicted"/>
<gene>
    <name evidence="3" type="primary">TRAPPC14</name>
    <name evidence="3" type="synonym">LOC115198563</name>
</gene>
<dbReference type="InterPro" id="IPR055452">
    <property type="entry name" value="TRAPP14_C"/>
</dbReference>
<dbReference type="InterPro" id="IPR031626">
    <property type="entry name" value="TRAPPC14"/>
</dbReference>
<evidence type="ECO:0000259" key="1">
    <source>
        <dbReference type="Pfam" id="PF15806"/>
    </source>
</evidence>
<sequence length="541" mass="60533">MESQCEYFMYFPAVPITDLSDPSKYRTLPRRSHLYLGETVQFLLVLRSRDGASGSSGTKRSGSGDSATRAWKELVGSLSAVASVCPGESRHRSQLHPHEFQRSYSDDCADEDPDEVDFAAGTIIVTVWKQEEEKAEIREHGYLTILQLRSPTHTFRQDLNTFKAQVSTTLSVLPPPTVKCQQMTVSGKHLTILKVLNSSSQEEVCVRDVRIIPNFNVSYLPMMPDGSVLLVDNVCHQSAEVGMASFHRMNSSSSHLPSTLSALEEQNFLFQLQLRDQPEEESNEGLEVPLVAVLHWSTPKLPFTRYISTHYQLPSVRLDQPRLVMTASCPSAVQPQEHFRVKYTLLNNLQDFLAVRLVWTPEGRGRQEDPSVSSVVCHSPLNNLGQCRKGSTLSFTVGFQILKAGLFELSQHMKLKLQFTASCSNPPAEARPMSLSLSRKNSPSSPAVRDLLDRQSLGRSQSFSHQQPSRSLLMRTGSVMERRAITPPVGSPVGRPLYLPPDRPVLSLDKIAKRECKVLVLEPWKRLRDKARDRKRGSAGT</sequence>
<evidence type="ECO:0000259" key="2">
    <source>
        <dbReference type="Pfam" id="PF23652"/>
    </source>
</evidence>
<dbReference type="InterPro" id="IPR055453">
    <property type="entry name" value="TRAPP14_N"/>
</dbReference>
<feature type="domain" description="TRAPP14 N-terminal" evidence="1">
    <location>
        <begin position="122"/>
        <end position="321"/>
    </location>
</feature>
<dbReference type="Proteomes" id="UP000472277">
    <property type="component" value="Chromosome 8"/>
</dbReference>